<accession>X0ULD3</accession>
<dbReference type="InterPro" id="IPR016162">
    <property type="entry name" value="Ald_DH_N"/>
</dbReference>
<dbReference type="InterPro" id="IPR016161">
    <property type="entry name" value="Ald_DH/histidinol_DH"/>
</dbReference>
<evidence type="ECO:0000259" key="1">
    <source>
        <dbReference type="Pfam" id="PF00171"/>
    </source>
</evidence>
<feature type="non-terminal residue" evidence="2">
    <location>
        <position position="266"/>
    </location>
</feature>
<dbReference type="PANTHER" id="PTHR11699">
    <property type="entry name" value="ALDEHYDE DEHYDROGENASE-RELATED"/>
    <property type="match status" value="1"/>
</dbReference>
<dbReference type="InterPro" id="IPR015590">
    <property type="entry name" value="Aldehyde_DH_dom"/>
</dbReference>
<dbReference type="Gene3D" id="3.40.605.10">
    <property type="entry name" value="Aldehyde Dehydrogenase, Chain A, domain 1"/>
    <property type="match status" value="1"/>
</dbReference>
<dbReference type="AlphaFoldDB" id="X0ULD3"/>
<feature type="domain" description="Aldehyde dehydrogenase" evidence="1">
    <location>
        <begin position="54"/>
        <end position="265"/>
    </location>
</feature>
<reference evidence="2" key="1">
    <citation type="journal article" date="2014" name="Front. Microbiol.">
        <title>High frequency of phylogenetically diverse reductive dehalogenase-homologous genes in deep subseafloor sedimentary metagenomes.</title>
        <authorList>
            <person name="Kawai M."/>
            <person name="Futagami T."/>
            <person name="Toyoda A."/>
            <person name="Takaki Y."/>
            <person name="Nishi S."/>
            <person name="Hori S."/>
            <person name="Arai W."/>
            <person name="Tsubouchi T."/>
            <person name="Morono Y."/>
            <person name="Uchiyama I."/>
            <person name="Ito T."/>
            <person name="Fujiyama A."/>
            <person name="Inagaki F."/>
            <person name="Takami H."/>
        </authorList>
    </citation>
    <scope>NUCLEOTIDE SEQUENCE</scope>
    <source>
        <strain evidence="2">Expedition CK06-06</strain>
    </source>
</reference>
<evidence type="ECO:0000313" key="2">
    <source>
        <dbReference type="EMBL" id="GAG01163.1"/>
    </source>
</evidence>
<gene>
    <name evidence="2" type="ORF">S01H1_35998</name>
</gene>
<dbReference type="Pfam" id="PF00171">
    <property type="entry name" value="Aldedh"/>
    <property type="match status" value="1"/>
</dbReference>
<dbReference type="GO" id="GO:0016491">
    <property type="term" value="F:oxidoreductase activity"/>
    <property type="evidence" value="ECO:0007669"/>
    <property type="project" value="InterPro"/>
</dbReference>
<name>X0ULD3_9ZZZZ</name>
<protein>
    <recommendedName>
        <fullName evidence="1">Aldehyde dehydrogenase domain-containing protein</fullName>
    </recommendedName>
</protein>
<dbReference type="EMBL" id="BARS01022519">
    <property type="protein sequence ID" value="GAG01163.1"/>
    <property type="molecule type" value="Genomic_DNA"/>
</dbReference>
<comment type="caution">
    <text evidence="2">The sequence shown here is derived from an EMBL/GenBank/DDBJ whole genome shotgun (WGS) entry which is preliminary data.</text>
</comment>
<organism evidence="2">
    <name type="scientific">marine sediment metagenome</name>
    <dbReference type="NCBI Taxonomy" id="412755"/>
    <lineage>
        <taxon>unclassified sequences</taxon>
        <taxon>metagenomes</taxon>
        <taxon>ecological metagenomes</taxon>
    </lineage>
</organism>
<dbReference type="SUPFAM" id="SSF53720">
    <property type="entry name" value="ALDH-like"/>
    <property type="match status" value="1"/>
</dbReference>
<sequence>MIDDTRIDAIVQQVMAELRQGERVGHGSLPEPVITTQSPGPAPELRHGDNLFPDVDSAVAAARQAYMQLGSMPLSIREQMIAHIRRVSRENAQLLAYEAWQETGMGRYEDKIEKNLLNANKAPGTEILNPMAWTGDGGLTIIEYAPYGVIGSIIPSTNPTSTIICNTIGMVAAGNAVVFNAHPGARACSNHAVQLMNEAIVEAGGPQNLVCAIAEPTIETAQQLMRHPDVRLLTVTGGEGVVHEAMQSKKRAVCAGPGNPPVVVDE</sequence>
<proteinExistence type="predicted"/>